<dbReference type="GO" id="GO:0017061">
    <property type="term" value="F:S-methyl-5-thioadenosine phosphorylase activity"/>
    <property type="evidence" value="ECO:0007669"/>
    <property type="project" value="UniProtKB-EC"/>
</dbReference>
<dbReference type="CDD" id="cd16833">
    <property type="entry name" value="YfiH"/>
    <property type="match status" value="1"/>
</dbReference>
<keyword evidence="8" id="KW-0862">Zinc</keyword>
<dbReference type="Proteomes" id="UP000239663">
    <property type="component" value="Unassembled WGS sequence"/>
</dbReference>
<dbReference type="Pfam" id="PF02578">
    <property type="entry name" value="Cu-oxidase_4"/>
    <property type="match status" value="1"/>
</dbReference>
<keyword evidence="5" id="KW-0808">Transferase</keyword>
<dbReference type="RefSeq" id="WP_104849608.1">
    <property type="nucleotide sequence ID" value="NZ_PKOZ01000006.1"/>
</dbReference>
<comment type="catalytic activity">
    <reaction evidence="11">
        <text>S-methyl-5'-thioadenosine + phosphate = 5-(methylsulfanyl)-alpha-D-ribose 1-phosphate + adenine</text>
        <dbReference type="Rhea" id="RHEA:11852"/>
        <dbReference type="ChEBI" id="CHEBI:16708"/>
        <dbReference type="ChEBI" id="CHEBI:17509"/>
        <dbReference type="ChEBI" id="CHEBI:43474"/>
        <dbReference type="ChEBI" id="CHEBI:58533"/>
        <dbReference type="EC" id="2.4.2.28"/>
    </reaction>
    <physiologicalReaction direction="left-to-right" evidence="11">
        <dbReference type="Rhea" id="RHEA:11853"/>
    </physiologicalReaction>
</comment>
<evidence type="ECO:0000256" key="6">
    <source>
        <dbReference type="ARBA" id="ARBA00022723"/>
    </source>
</evidence>
<dbReference type="NCBIfam" id="TIGR00726">
    <property type="entry name" value="peptidoglycan editing factor PgeF"/>
    <property type="match status" value="1"/>
</dbReference>
<evidence type="ECO:0000256" key="12">
    <source>
        <dbReference type="RuleBase" id="RU361274"/>
    </source>
</evidence>
<evidence type="ECO:0000256" key="1">
    <source>
        <dbReference type="ARBA" id="ARBA00000553"/>
    </source>
</evidence>
<evidence type="ECO:0000313" key="14">
    <source>
        <dbReference type="Proteomes" id="UP000239663"/>
    </source>
</evidence>
<comment type="catalytic activity">
    <reaction evidence="1">
        <text>inosine + phosphate = alpha-D-ribose 1-phosphate + hypoxanthine</text>
        <dbReference type="Rhea" id="RHEA:27646"/>
        <dbReference type="ChEBI" id="CHEBI:17368"/>
        <dbReference type="ChEBI" id="CHEBI:17596"/>
        <dbReference type="ChEBI" id="CHEBI:43474"/>
        <dbReference type="ChEBI" id="CHEBI:57720"/>
        <dbReference type="EC" id="2.4.2.1"/>
    </reaction>
    <physiologicalReaction direction="left-to-right" evidence="1">
        <dbReference type="Rhea" id="RHEA:27647"/>
    </physiologicalReaction>
</comment>
<dbReference type="InterPro" id="IPR003730">
    <property type="entry name" value="Cu_polyphenol_OxRdtase"/>
</dbReference>
<dbReference type="EMBL" id="PKOZ01000006">
    <property type="protein sequence ID" value="PQD94901.1"/>
    <property type="molecule type" value="Genomic_DNA"/>
</dbReference>
<dbReference type="PANTHER" id="PTHR30616">
    <property type="entry name" value="UNCHARACTERIZED PROTEIN YFIH"/>
    <property type="match status" value="1"/>
</dbReference>
<sequence length="273" mass="30206">MESFVRTSESILSIRPWTDKYPNLAAGFTTKDGGISRGYFHSMNPAFHVNDLADDVVSNRKILAERIHVPAEKWVGAEQTHETNIVKITASEAGLGALDYATALKQTDGMYTKENGILLTLLFADCVPVFFFAPKHHLVGAAHAGWKGTVGGISKAMVEKWTRVEGIPAEDIYVAIGPSICPKCYMVDKKIIDLLKVILEEETKTAYNQITESQFSLDLKKANALILHKSGILNENIITSELCTSCDETLFFSHRRDSGKTGRMMGFIGFKEE</sequence>
<comment type="catalytic activity">
    <reaction evidence="9">
        <text>adenosine + H2O + H(+) = inosine + NH4(+)</text>
        <dbReference type="Rhea" id="RHEA:24408"/>
        <dbReference type="ChEBI" id="CHEBI:15377"/>
        <dbReference type="ChEBI" id="CHEBI:15378"/>
        <dbReference type="ChEBI" id="CHEBI:16335"/>
        <dbReference type="ChEBI" id="CHEBI:17596"/>
        <dbReference type="ChEBI" id="CHEBI:28938"/>
        <dbReference type="EC" id="3.5.4.4"/>
    </reaction>
    <physiologicalReaction direction="left-to-right" evidence="9">
        <dbReference type="Rhea" id="RHEA:24409"/>
    </physiologicalReaction>
</comment>
<dbReference type="AlphaFoldDB" id="A0A2S7MYL5"/>
<evidence type="ECO:0000256" key="10">
    <source>
        <dbReference type="ARBA" id="ARBA00048968"/>
    </source>
</evidence>
<protein>
    <recommendedName>
        <fullName evidence="12">Purine nucleoside phosphorylase</fullName>
    </recommendedName>
</protein>
<gene>
    <name evidence="13" type="ORF">CYL18_11215</name>
</gene>
<comment type="cofactor">
    <cofactor evidence="2">
        <name>Zn(2+)</name>
        <dbReference type="ChEBI" id="CHEBI:29105"/>
    </cofactor>
</comment>
<comment type="function">
    <text evidence="3">Purine nucleoside enzyme that catalyzes the phosphorolysis of adenosine and inosine nucleosides, yielding D-ribose 1-phosphate and the respective free bases, adenine and hypoxanthine. Also catalyzes the phosphorolysis of S-methyl-5'-thioadenosine into adenine and S-methyl-5-thio-alpha-D-ribose 1-phosphate. Also has adenosine deaminase activity.</text>
</comment>
<dbReference type="Gene3D" id="3.60.140.10">
    <property type="entry name" value="CNF1/YfiH-like putative cysteine hydrolases"/>
    <property type="match status" value="1"/>
</dbReference>
<evidence type="ECO:0000256" key="7">
    <source>
        <dbReference type="ARBA" id="ARBA00022801"/>
    </source>
</evidence>
<dbReference type="GO" id="GO:0005507">
    <property type="term" value="F:copper ion binding"/>
    <property type="evidence" value="ECO:0007669"/>
    <property type="project" value="TreeGrafter"/>
</dbReference>
<evidence type="ECO:0000256" key="2">
    <source>
        <dbReference type="ARBA" id="ARBA00001947"/>
    </source>
</evidence>
<dbReference type="InterPro" id="IPR011324">
    <property type="entry name" value="Cytotoxic_necrot_fac-like_cat"/>
</dbReference>
<comment type="similarity">
    <text evidence="4 12">Belongs to the purine nucleoside phosphorylase YfiH/LACC1 family.</text>
</comment>
<dbReference type="InterPro" id="IPR038371">
    <property type="entry name" value="Cu_polyphenol_OxRdtase_sf"/>
</dbReference>
<comment type="catalytic activity">
    <reaction evidence="10">
        <text>adenosine + phosphate = alpha-D-ribose 1-phosphate + adenine</text>
        <dbReference type="Rhea" id="RHEA:27642"/>
        <dbReference type="ChEBI" id="CHEBI:16335"/>
        <dbReference type="ChEBI" id="CHEBI:16708"/>
        <dbReference type="ChEBI" id="CHEBI:43474"/>
        <dbReference type="ChEBI" id="CHEBI:57720"/>
        <dbReference type="EC" id="2.4.2.1"/>
    </reaction>
    <physiologicalReaction direction="left-to-right" evidence="10">
        <dbReference type="Rhea" id="RHEA:27643"/>
    </physiologicalReaction>
</comment>
<keyword evidence="7" id="KW-0378">Hydrolase</keyword>
<name>A0A2S7MYL5_9BACI</name>
<dbReference type="PANTHER" id="PTHR30616:SF2">
    <property type="entry name" value="PURINE NUCLEOSIDE PHOSPHORYLASE LACC1"/>
    <property type="match status" value="1"/>
</dbReference>
<comment type="caution">
    <text evidence="13">The sequence shown here is derived from an EMBL/GenBank/DDBJ whole genome shotgun (WGS) entry which is preliminary data.</text>
</comment>
<dbReference type="GO" id="GO:0016787">
    <property type="term" value="F:hydrolase activity"/>
    <property type="evidence" value="ECO:0007669"/>
    <property type="project" value="UniProtKB-KW"/>
</dbReference>
<proteinExistence type="inferred from homology"/>
<dbReference type="OrthoDB" id="4279at2"/>
<keyword evidence="14" id="KW-1185">Reference proteome</keyword>
<accession>A0A2S7MYL5</accession>
<evidence type="ECO:0000256" key="8">
    <source>
        <dbReference type="ARBA" id="ARBA00022833"/>
    </source>
</evidence>
<evidence type="ECO:0000256" key="5">
    <source>
        <dbReference type="ARBA" id="ARBA00022679"/>
    </source>
</evidence>
<evidence type="ECO:0000313" key="13">
    <source>
        <dbReference type="EMBL" id="PQD94901.1"/>
    </source>
</evidence>
<evidence type="ECO:0000256" key="4">
    <source>
        <dbReference type="ARBA" id="ARBA00007353"/>
    </source>
</evidence>
<evidence type="ECO:0000256" key="9">
    <source>
        <dbReference type="ARBA" id="ARBA00047989"/>
    </source>
</evidence>
<organism evidence="13 14">
    <name type="scientific">Pradoshia eiseniae</name>
    <dbReference type="NCBI Taxonomy" id="2064768"/>
    <lineage>
        <taxon>Bacteria</taxon>
        <taxon>Bacillati</taxon>
        <taxon>Bacillota</taxon>
        <taxon>Bacilli</taxon>
        <taxon>Bacillales</taxon>
        <taxon>Bacillaceae</taxon>
        <taxon>Pradoshia</taxon>
    </lineage>
</organism>
<evidence type="ECO:0000256" key="3">
    <source>
        <dbReference type="ARBA" id="ARBA00003215"/>
    </source>
</evidence>
<dbReference type="SUPFAM" id="SSF64438">
    <property type="entry name" value="CNF1/YfiH-like putative cysteine hydrolases"/>
    <property type="match status" value="1"/>
</dbReference>
<evidence type="ECO:0000256" key="11">
    <source>
        <dbReference type="ARBA" id="ARBA00049893"/>
    </source>
</evidence>
<keyword evidence="6" id="KW-0479">Metal-binding</keyword>
<reference evidence="13 14" key="1">
    <citation type="submission" date="2017-12" db="EMBL/GenBank/DDBJ databases">
        <title>Taxonomic description and draft genome of Pradoshia cofamensis Gen. nov., sp. nov., a thermotolerant bacillale isolated from anterior gut of earthworm Eisenia fetida.</title>
        <authorList>
            <person name="Saha T."/>
            <person name="Chakraborty R."/>
        </authorList>
    </citation>
    <scope>NUCLEOTIDE SEQUENCE [LARGE SCALE GENOMIC DNA]</scope>
    <source>
        <strain evidence="13 14">EAG3</strain>
    </source>
</reference>